<evidence type="ECO:0000256" key="4">
    <source>
        <dbReference type="ARBA" id="ARBA00022631"/>
    </source>
</evidence>
<feature type="region of interest" description="Disordered" evidence="7">
    <location>
        <begin position="124"/>
        <end position="148"/>
    </location>
</feature>
<evidence type="ECO:0000256" key="7">
    <source>
        <dbReference type="SAM" id="MobiDB-lite"/>
    </source>
</evidence>
<dbReference type="GO" id="GO:0051997">
    <property type="term" value="F:2-oxo-4-hydroxy-4-carboxy-5-ureidoimidazoline decarboxylase activity"/>
    <property type="evidence" value="ECO:0007669"/>
    <property type="project" value="UniProtKB-EC"/>
</dbReference>
<comment type="caution">
    <text evidence="9">The sequence shown here is derived from an EMBL/GenBank/DDBJ whole genome shotgun (WGS) entry which is preliminary data.</text>
</comment>
<accession>A0A646ILR4</accession>
<dbReference type="GO" id="GO:0019628">
    <property type="term" value="P:urate catabolic process"/>
    <property type="evidence" value="ECO:0007669"/>
    <property type="project" value="TreeGrafter"/>
</dbReference>
<dbReference type="PANTHER" id="PTHR43466">
    <property type="entry name" value="2-OXO-4-HYDROXY-4-CARBOXY-5-UREIDOIMIDAZOLINE DECARBOXYLASE-RELATED"/>
    <property type="match status" value="1"/>
</dbReference>
<dbReference type="EMBL" id="VJYJ02001658">
    <property type="protein sequence ID" value="MQS10512.1"/>
    <property type="molecule type" value="Genomic_DNA"/>
</dbReference>
<organism evidence="9">
    <name type="scientific">Streptomyces alkaliphilus</name>
    <dbReference type="NCBI Taxonomy" id="1472722"/>
    <lineage>
        <taxon>Bacteria</taxon>
        <taxon>Bacillati</taxon>
        <taxon>Actinomycetota</taxon>
        <taxon>Actinomycetes</taxon>
        <taxon>Kitasatosporales</taxon>
        <taxon>Streptomycetaceae</taxon>
        <taxon>Streptomyces</taxon>
    </lineage>
</organism>
<dbReference type="Gene3D" id="1.10.3330.10">
    <property type="entry name" value="Oxo-4-hydroxy-4-carboxy-5-ureidoimidazoline decarboxylase"/>
    <property type="match status" value="1"/>
</dbReference>
<dbReference type="EC" id="4.1.1.97" evidence="3"/>
<name>A0A646ILR4_9ACTN</name>
<dbReference type="InterPro" id="IPR018020">
    <property type="entry name" value="OHCU_decarboxylase"/>
</dbReference>
<evidence type="ECO:0000256" key="5">
    <source>
        <dbReference type="ARBA" id="ARBA00022793"/>
    </source>
</evidence>
<feature type="compositionally biased region" description="Pro residues" evidence="7">
    <location>
        <begin position="138"/>
        <end position="148"/>
    </location>
</feature>
<sequence>VQTLLRQRRAASDAAVAALSEEGLDRALAGHPPIGRPRPGDPLSAREQRGAADAPPALRAELLELNLIYQERFGHVFLIRATGRTAEEMRDALRSRLDNPPDVEREVTRVELAGINRLRLARLYEPSTGTGASGAAPTRPPAPEGERP</sequence>
<dbReference type="SUPFAM" id="SSF158694">
    <property type="entry name" value="UraD-Like"/>
    <property type="match status" value="1"/>
</dbReference>
<evidence type="ECO:0000313" key="9">
    <source>
        <dbReference type="EMBL" id="MQS10512.1"/>
    </source>
</evidence>
<evidence type="ECO:0000256" key="2">
    <source>
        <dbReference type="ARBA" id="ARBA00004754"/>
    </source>
</evidence>
<feature type="non-terminal residue" evidence="9">
    <location>
        <position position="1"/>
    </location>
</feature>
<reference evidence="9" key="1">
    <citation type="submission" date="2019-10" db="EMBL/GenBank/DDBJ databases">
        <title>Streptomyces sp. nov., a novel actinobacterium isolated from alkaline environment.</title>
        <authorList>
            <person name="Golinska P."/>
        </authorList>
    </citation>
    <scope>NUCLEOTIDE SEQUENCE</scope>
    <source>
        <strain evidence="9">IF17</strain>
    </source>
</reference>
<evidence type="ECO:0000259" key="8">
    <source>
        <dbReference type="Pfam" id="PF09349"/>
    </source>
</evidence>
<dbReference type="OrthoDB" id="5243781at2"/>
<feature type="region of interest" description="Disordered" evidence="7">
    <location>
        <begin position="26"/>
        <end position="53"/>
    </location>
</feature>
<protein>
    <recommendedName>
        <fullName evidence="3">2-oxo-4-hydroxy-4-carboxy-5-ureidoimidazoline decarboxylase</fullName>
        <ecNumber evidence="3">4.1.1.97</ecNumber>
    </recommendedName>
</protein>
<evidence type="ECO:0000256" key="1">
    <source>
        <dbReference type="ARBA" id="ARBA00001163"/>
    </source>
</evidence>
<evidence type="ECO:0000256" key="6">
    <source>
        <dbReference type="ARBA" id="ARBA00023239"/>
    </source>
</evidence>
<comment type="catalytic activity">
    <reaction evidence="1">
        <text>5-hydroxy-2-oxo-4-ureido-2,5-dihydro-1H-imidazole-5-carboxylate + H(+) = (S)-allantoin + CO2</text>
        <dbReference type="Rhea" id="RHEA:26301"/>
        <dbReference type="ChEBI" id="CHEBI:15378"/>
        <dbReference type="ChEBI" id="CHEBI:15678"/>
        <dbReference type="ChEBI" id="CHEBI:16526"/>
        <dbReference type="ChEBI" id="CHEBI:58639"/>
        <dbReference type="EC" id="4.1.1.97"/>
    </reaction>
</comment>
<keyword evidence="5" id="KW-0210">Decarboxylase</keyword>
<dbReference type="PANTHER" id="PTHR43466:SF1">
    <property type="entry name" value="2-OXO-4-HYDROXY-4-CARBOXY-5-UREIDOIMIDAZOLINE DECARBOXYLASE-RELATED"/>
    <property type="match status" value="1"/>
</dbReference>
<dbReference type="Proteomes" id="UP000315516">
    <property type="component" value="Unassembled WGS sequence"/>
</dbReference>
<dbReference type="GO" id="GO:0006144">
    <property type="term" value="P:purine nucleobase metabolic process"/>
    <property type="evidence" value="ECO:0007669"/>
    <property type="project" value="UniProtKB-KW"/>
</dbReference>
<keyword evidence="6" id="KW-0456">Lyase</keyword>
<dbReference type="Pfam" id="PF09349">
    <property type="entry name" value="OHCU_decarbox"/>
    <property type="match status" value="1"/>
</dbReference>
<feature type="domain" description="Oxo-4-hydroxy-4-carboxy-5-ureidoimidazoline decarboxylase" evidence="8">
    <location>
        <begin position="9"/>
        <end position="121"/>
    </location>
</feature>
<dbReference type="AlphaFoldDB" id="A0A646ILR4"/>
<proteinExistence type="predicted"/>
<gene>
    <name evidence="9" type="ORF">FNX48_026150</name>
</gene>
<keyword evidence="4" id="KW-0659">Purine metabolism</keyword>
<dbReference type="RefSeq" id="WP_153427572.1">
    <property type="nucleotide sequence ID" value="NZ_VJYJ02001658.1"/>
</dbReference>
<comment type="pathway">
    <text evidence="2">Purine metabolism; urate degradation; (S)-allantoin from urate: step 3/3.</text>
</comment>
<dbReference type="InterPro" id="IPR036778">
    <property type="entry name" value="OHCU_decarboxylase_sf"/>
</dbReference>
<evidence type="ECO:0000256" key="3">
    <source>
        <dbReference type="ARBA" id="ARBA00012257"/>
    </source>
</evidence>